<keyword evidence="2" id="KW-1185">Reference proteome</keyword>
<protein>
    <submittedName>
        <fullName evidence="1">Uncharacterized protein</fullName>
    </submittedName>
</protein>
<dbReference type="EMBL" id="JAAIUW010000004">
    <property type="protein sequence ID" value="KAF7836025.1"/>
    <property type="molecule type" value="Genomic_DNA"/>
</dbReference>
<dbReference type="Proteomes" id="UP000634136">
    <property type="component" value="Unassembled WGS sequence"/>
</dbReference>
<evidence type="ECO:0000313" key="2">
    <source>
        <dbReference type="Proteomes" id="UP000634136"/>
    </source>
</evidence>
<reference evidence="1" key="1">
    <citation type="submission" date="2020-09" db="EMBL/GenBank/DDBJ databases">
        <title>Genome-Enabled Discovery of Anthraquinone Biosynthesis in Senna tora.</title>
        <authorList>
            <person name="Kang S.-H."/>
            <person name="Pandey R.P."/>
            <person name="Lee C.-M."/>
            <person name="Sim J.-S."/>
            <person name="Jeong J.-T."/>
            <person name="Choi B.-S."/>
            <person name="Jung M."/>
            <person name="Ginzburg D."/>
            <person name="Zhao K."/>
            <person name="Won S.Y."/>
            <person name="Oh T.-J."/>
            <person name="Yu Y."/>
            <person name="Kim N.-H."/>
            <person name="Lee O.R."/>
            <person name="Lee T.-H."/>
            <person name="Bashyal P."/>
            <person name="Kim T.-S."/>
            <person name="Lee W.-H."/>
            <person name="Kawkins C."/>
            <person name="Kim C.-K."/>
            <person name="Kim J.S."/>
            <person name="Ahn B.O."/>
            <person name="Rhee S.Y."/>
            <person name="Sohng J.K."/>
        </authorList>
    </citation>
    <scope>NUCLEOTIDE SEQUENCE</scope>
    <source>
        <tissue evidence="1">Leaf</tissue>
    </source>
</reference>
<organism evidence="1 2">
    <name type="scientific">Senna tora</name>
    <dbReference type="NCBI Taxonomy" id="362788"/>
    <lineage>
        <taxon>Eukaryota</taxon>
        <taxon>Viridiplantae</taxon>
        <taxon>Streptophyta</taxon>
        <taxon>Embryophyta</taxon>
        <taxon>Tracheophyta</taxon>
        <taxon>Spermatophyta</taxon>
        <taxon>Magnoliopsida</taxon>
        <taxon>eudicotyledons</taxon>
        <taxon>Gunneridae</taxon>
        <taxon>Pentapetalae</taxon>
        <taxon>rosids</taxon>
        <taxon>fabids</taxon>
        <taxon>Fabales</taxon>
        <taxon>Fabaceae</taxon>
        <taxon>Caesalpinioideae</taxon>
        <taxon>Cassia clade</taxon>
        <taxon>Senna</taxon>
    </lineage>
</organism>
<accession>A0A835CC75</accession>
<evidence type="ECO:0000313" key="1">
    <source>
        <dbReference type="EMBL" id="KAF7836025.1"/>
    </source>
</evidence>
<sequence>MKELQNVSALEENLQNAVNEYPNLRNTGDLKWMIADTLQLAATSGIYL</sequence>
<comment type="caution">
    <text evidence="1">The sequence shown here is derived from an EMBL/GenBank/DDBJ whole genome shotgun (WGS) entry which is preliminary data.</text>
</comment>
<dbReference type="AlphaFoldDB" id="A0A835CC75"/>
<name>A0A835CC75_9FABA</name>
<gene>
    <name evidence="1" type="ORF">G2W53_010884</name>
</gene>
<proteinExistence type="predicted"/>